<dbReference type="AlphaFoldDB" id="A0AA40F576"/>
<sequence>MPDLNSVPPSPHGPAGQPQAATMRRASSQQMPPPPVPASPSINNLLPSNQRAVTNTSSPPLIPPPSLPQNMASATELPGGPGPARFPEPLTAADLHNQLEKEQEAVVNRLTRELNLLRAMHNASTVSNASSVSATLDTALANTVQAEGYYVPNGPGIAHHQRTPAHHRTSSNASARSFTAIAGSASTASMAGISSPAPLRPSQPALGGVGMSRQGSSTSRRSRAGSPSPAPYSISGQSQPPSYTNSYLNDPAMASYFAQRMPPSGSTSMFVATPSSTIGELSPATIPTTTKYEEAVFWRSELANVKKENETLKERVRELERKVRERRSSSASRASQTTTAEQSRTRSDSVSTTASVSVAASNTGIGGVSIAAQREGRERPRVISMISASGSVAVGVPEDEVKVGESAASAGLNRERGA</sequence>
<comment type="caution">
    <text evidence="2">The sequence shown here is derived from an EMBL/GenBank/DDBJ whole genome shotgun (WGS) entry which is preliminary data.</text>
</comment>
<reference evidence="2" key="1">
    <citation type="submission" date="2023-06" db="EMBL/GenBank/DDBJ databases">
        <title>Genome-scale phylogeny and comparative genomics of the fungal order Sordariales.</title>
        <authorList>
            <consortium name="Lawrence Berkeley National Laboratory"/>
            <person name="Hensen N."/>
            <person name="Bonometti L."/>
            <person name="Westerberg I."/>
            <person name="Brannstrom I.O."/>
            <person name="Guillou S."/>
            <person name="Cros-Aarteil S."/>
            <person name="Calhoun S."/>
            <person name="Haridas S."/>
            <person name="Kuo A."/>
            <person name="Mondo S."/>
            <person name="Pangilinan J."/>
            <person name="Riley R."/>
            <person name="LaButti K."/>
            <person name="Andreopoulos B."/>
            <person name="Lipzen A."/>
            <person name="Chen C."/>
            <person name="Yanf M."/>
            <person name="Daum C."/>
            <person name="Ng V."/>
            <person name="Clum A."/>
            <person name="Steindorff A."/>
            <person name="Ohm R."/>
            <person name="Martin F."/>
            <person name="Silar P."/>
            <person name="Natvig D."/>
            <person name="Lalanne C."/>
            <person name="Gautier V."/>
            <person name="Ament-velasquez S.L."/>
            <person name="Kruys A."/>
            <person name="Hutchinson M.I."/>
            <person name="Powell A.J."/>
            <person name="Barry K."/>
            <person name="Miller A.N."/>
            <person name="Grigoriev I.V."/>
            <person name="Debuchy R."/>
            <person name="Gladieux P."/>
            <person name="Thoren M.H."/>
            <person name="Johannesson H."/>
        </authorList>
    </citation>
    <scope>NUCLEOTIDE SEQUENCE</scope>
    <source>
        <strain evidence="2">SMH3187-1</strain>
    </source>
</reference>
<evidence type="ECO:0000313" key="3">
    <source>
        <dbReference type="Proteomes" id="UP001172155"/>
    </source>
</evidence>
<feature type="compositionally biased region" description="Polar residues" evidence="1">
    <location>
        <begin position="234"/>
        <end position="247"/>
    </location>
</feature>
<feature type="region of interest" description="Disordered" evidence="1">
    <location>
        <begin position="320"/>
        <end position="356"/>
    </location>
</feature>
<name>A0AA40F576_9PEZI</name>
<gene>
    <name evidence="2" type="ORF">B0T18DRAFT_435683</name>
</gene>
<dbReference type="PANTHER" id="PTHR39610:SF1">
    <property type="match status" value="1"/>
</dbReference>
<organism evidence="2 3">
    <name type="scientific">Schizothecium vesticola</name>
    <dbReference type="NCBI Taxonomy" id="314040"/>
    <lineage>
        <taxon>Eukaryota</taxon>
        <taxon>Fungi</taxon>
        <taxon>Dikarya</taxon>
        <taxon>Ascomycota</taxon>
        <taxon>Pezizomycotina</taxon>
        <taxon>Sordariomycetes</taxon>
        <taxon>Sordariomycetidae</taxon>
        <taxon>Sordariales</taxon>
        <taxon>Schizotheciaceae</taxon>
        <taxon>Schizothecium</taxon>
    </lineage>
</organism>
<keyword evidence="3" id="KW-1185">Reference proteome</keyword>
<evidence type="ECO:0000256" key="1">
    <source>
        <dbReference type="SAM" id="MobiDB-lite"/>
    </source>
</evidence>
<feature type="compositionally biased region" description="Basic residues" evidence="1">
    <location>
        <begin position="159"/>
        <end position="169"/>
    </location>
</feature>
<feature type="compositionally biased region" description="Polar residues" evidence="1">
    <location>
        <begin position="42"/>
        <end position="56"/>
    </location>
</feature>
<evidence type="ECO:0000313" key="2">
    <source>
        <dbReference type="EMBL" id="KAK0751211.1"/>
    </source>
</evidence>
<feature type="region of interest" description="Disordered" evidence="1">
    <location>
        <begin position="152"/>
        <end position="174"/>
    </location>
</feature>
<feature type="compositionally biased region" description="Low complexity" evidence="1">
    <location>
        <begin position="329"/>
        <end position="356"/>
    </location>
</feature>
<accession>A0AA40F576</accession>
<feature type="compositionally biased region" description="Low complexity" evidence="1">
    <location>
        <begin position="212"/>
        <end position="233"/>
    </location>
</feature>
<protein>
    <submittedName>
        <fullName evidence="2">Uncharacterized protein</fullName>
    </submittedName>
</protein>
<dbReference type="EMBL" id="JAUKUD010000002">
    <property type="protein sequence ID" value="KAK0751211.1"/>
    <property type="molecule type" value="Genomic_DNA"/>
</dbReference>
<feature type="region of interest" description="Disordered" evidence="1">
    <location>
        <begin position="190"/>
        <end position="247"/>
    </location>
</feature>
<dbReference type="Proteomes" id="UP001172155">
    <property type="component" value="Unassembled WGS sequence"/>
</dbReference>
<feature type="region of interest" description="Disordered" evidence="1">
    <location>
        <begin position="1"/>
        <end position="89"/>
    </location>
</feature>
<proteinExistence type="predicted"/>
<dbReference type="PANTHER" id="PTHR39610">
    <property type="entry name" value="BZIP DOMAIN-CONTAINING PROTEIN-RELATED"/>
    <property type="match status" value="1"/>
</dbReference>